<reference evidence="2" key="1">
    <citation type="journal article" date="2008" name="Proc. Natl. Acad. Sci. U.S.A.">
        <title>Whole-genome comparison of disease and carriage strains provides insights into virulence evolution in Neisseria meningitidis.</title>
        <authorList>
            <person name="Schoen C."/>
            <person name="Blom J."/>
            <person name="Claus H."/>
            <person name="Schramm-Glueck A."/>
            <person name="Brandt P."/>
            <person name="Mueller T."/>
            <person name="Goesmann A."/>
            <person name="Joseph B."/>
            <person name="Konietzny S."/>
            <person name="Kurzai O."/>
            <person name="Schmitt C."/>
            <person name="Friedrich T."/>
            <person name="Linke B."/>
            <person name="Vogel U."/>
            <person name="Frosch M."/>
        </authorList>
    </citation>
    <scope>NUCLEOTIDE SEQUENCE</scope>
    <source>
        <strain evidence="2">Alpha275</strain>
    </source>
</reference>
<accession>C6SN79</accession>
<feature type="transmembrane region" description="Helical" evidence="1">
    <location>
        <begin position="12"/>
        <end position="33"/>
    </location>
</feature>
<proteinExistence type="predicted"/>
<evidence type="ECO:0000256" key="1">
    <source>
        <dbReference type="SAM" id="Phobius"/>
    </source>
</evidence>
<keyword evidence="1" id="KW-0812">Transmembrane</keyword>
<dbReference type="EMBL" id="AM889138">
    <property type="protein sequence ID" value="CBA09965.1"/>
    <property type="molecule type" value="Genomic_DNA"/>
</dbReference>
<keyword evidence="1" id="KW-1133">Transmembrane helix</keyword>
<evidence type="ECO:0000313" key="2">
    <source>
        <dbReference type="EMBL" id="CBA09965.1"/>
    </source>
</evidence>
<name>C6SN79_NEIME</name>
<organism evidence="2">
    <name type="scientific">Neisseria meningitidis alpha275</name>
    <dbReference type="NCBI Taxonomy" id="295996"/>
    <lineage>
        <taxon>Bacteria</taxon>
        <taxon>Pseudomonadati</taxon>
        <taxon>Pseudomonadota</taxon>
        <taxon>Betaproteobacteria</taxon>
        <taxon>Neisseriales</taxon>
        <taxon>Neisseriaceae</taxon>
        <taxon>Neisseria</taxon>
    </lineage>
</organism>
<gene>
    <name evidence="2" type="ORF">NMW_2414</name>
</gene>
<sequence>MFPKGVPKFLYMAIYADFDFFIIIIEQLVFINIQK</sequence>
<protein>
    <submittedName>
        <fullName evidence="2">Uncharacterized protein</fullName>
    </submittedName>
</protein>
<dbReference type="AlphaFoldDB" id="C6SN79"/>
<keyword evidence="1" id="KW-0472">Membrane</keyword>